<accession>A0A9D9DSV8</accession>
<dbReference type="Pfam" id="PF04542">
    <property type="entry name" value="Sigma70_r2"/>
    <property type="match status" value="1"/>
</dbReference>
<dbReference type="Proteomes" id="UP000823632">
    <property type="component" value="Unassembled WGS sequence"/>
</dbReference>
<keyword evidence="3" id="KW-0731">Sigma factor</keyword>
<evidence type="ECO:0000256" key="2">
    <source>
        <dbReference type="ARBA" id="ARBA00023015"/>
    </source>
</evidence>
<evidence type="ECO:0000256" key="4">
    <source>
        <dbReference type="ARBA" id="ARBA00023125"/>
    </source>
</evidence>
<dbReference type="InterPro" id="IPR039425">
    <property type="entry name" value="RNA_pol_sigma-70-like"/>
</dbReference>
<dbReference type="NCBIfam" id="TIGR02937">
    <property type="entry name" value="sigma70-ECF"/>
    <property type="match status" value="1"/>
</dbReference>
<dbReference type="InterPro" id="IPR013325">
    <property type="entry name" value="RNA_pol_sigma_r2"/>
</dbReference>
<comment type="caution">
    <text evidence="8">The sequence shown here is derived from an EMBL/GenBank/DDBJ whole genome shotgun (WGS) entry which is preliminary data.</text>
</comment>
<evidence type="ECO:0000256" key="5">
    <source>
        <dbReference type="ARBA" id="ARBA00023163"/>
    </source>
</evidence>
<reference evidence="8" key="1">
    <citation type="submission" date="2020-10" db="EMBL/GenBank/DDBJ databases">
        <authorList>
            <person name="Gilroy R."/>
        </authorList>
    </citation>
    <scope>NUCLEOTIDE SEQUENCE</scope>
    <source>
        <strain evidence="8">10192</strain>
    </source>
</reference>
<sequence length="166" mass="19578">MDFKEIIKTNKENVKNIIRMITKEENEDLEQEVYLKVWKNSEKYKEKGSFKGWITTIAKNVSKDYLKSAVNRHESLLVSEEDKTFENIKDKKSTPELKLLKNERQEKILKAINKLKPKFKEVIVYCEIYGYTYEDCAKRIKCPVGTVKSRIYNAKKILAETLSDLM</sequence>
<keyword evidence="4" id="KW-0238">DNA-binding</keyword>
<proteinExistence type="inferred from homology"/>
<dbReference type="InterPro" id="IPR036388">
    <property type="entry name" value="WH-like_DNA-bd_sf"/>
</dbReference>
<dbReference type="Gene3D" id="1.10.1740.10">
    <property type="match status" value="1"/>
</dbReference>
<dbReference type="InterPro" id="IPR013324">
    <property type="entry name" value="RNA_pol_sigma_r3/r4-like"/>
</dbReference>
<name>A0A9D9DSV8_9BACT</name>
<evidence type="ECO:0000259" key="7">
    <source>
        <dbReference type="Pfam" id="PF08281"/>
    </source>
</evidence>
<dbReference type="SUPFAM" id="SSF88659">
    <property type="entry name" value="Sigma3 and sigma4 domains of RNA polymerase sigma factors"/>
    <property type="match status" value="1"/>
</dbReference>
<dbReference type="CDD" id="cd06171">
    <property type="entry name" value="Sigma70_r4"/>
    <property type="match status" value="1"/>
</dbReference>
<dbReference type="SUPFAM" id="SSF88946">
    <property type="entry name" value="Sigma2 domain of RNA polymerase sigma factors"/>
    <property type="match status" value="1"/>
</dbReference>
<feature type="domain" description="RNA polymerase sigma-70 region 2" evidence="6">
    <location>
        <begin position="8"/>
        <end position="69"/>
    </location>
</feature>
<protein>
    <submittedName>
        <fullName evidence="8">Sigma-70 family RNA polymerase sigma factor</fullName>
    </submittedName>
</protein>
<dbReference type="GO" id="GO:0016987">
    <property type="term" value="F:sigma factor activity"/>
    <property type="evidence" value="ECO:0007669"/>
    <property type="project" value="UniProtKB-KW"/>
</dbReference>
<dbReference type="GO" id="GO:0006352">
    <property type="term" value="P:DNA-templated transcription initiation"/>
    <property type="evidence" value="ECO:0007669"/>
    <property type="project" value="InterPro"/>
</dbReference>
<organism evidence="8 9">
    <name type="scientific">Candidatus Scatousia excrementipullorum</name>
    <dbReference type="NCBI Taxonomy" id="2840936"/>
    <lineage>
        <taxon>Bacteria</taxon>
        <taxon>Candidatus Scatousia</taxon>
    </lineage>
</organism>
<dbReference type="PANTHER" id="PTHR43133">
    <property type="entry name" value="RNA POLYMERASE ECF-TYPE SIGMA FACTO"/>
    <property type="match status" value="1"/>
</dbReference>
<dbReference type="EMBL" id="JADIND010000198">
    <property type="protein sequence ID" value="MBO8431470.1"/>
    <property type="molecule type" value="Genomic_DNA"/>
</dbReference>
<keyword evidence="5" id="KW-0804">Transcription</keyword>
<dbReference type="Gene3D" id="1.10.10.10">
    <property type="entry name" value="Winged helix-like DNA-binding domain superfamily/Winged helix DNA-binding domain"/>
    <property type="match status" value="1"/>
</dbReference>
<dbReference type="PANTHER" id="PTHR43133:SF8">
    <property type="entry name" value="RNA POLYMERASE SIGMA FACTOR HI_1459-RELATED"/>
    <property type="match status" value="1"/>
</dbReference>
<evidence type="ECO:0000259" key="6">
    <source>
        <dbReference type="Pfam" id="PF04542"/>
    </source>
</evidence>
<keyword evidence="2" id="KW-0805">Transcription regulation</keyword>
<dbReference type="InterPro" id="IPR014284">
    <property type="entry name" value="RNA_pol_sigma-70_dom"/>
</dbReference>
<evidence type="ECO:0000313" key="9">
    <source>
        <dbReference type="Proteomes" id="UP000823632"/>
    </source>
</evidence>
<dbReference type="Pfam" id="PF08281">
    <property type="entry name" value="Sigma70_r4_2"/>
    <property type="match status" value="1"/>
</dbReference>
<comment type="similarity">
    <text evidence="1">Belongs to the sigma-70 factor family. ECF subfamily.</text>
</comment>
<evidence type="ECO:0000256" key="1">
    <source>
        <dbReference type="ARBA" id="ARBA00010641"/>
    </source>
</evidence>
<dbReference type="InterPro" id="IPR007627">
    <property type="entry name" value="RNA_pol_sigma70_r2"/>
</dbReference>
<evidence type="ECO:0000313" key="8">
    <source>
        <dbReference type="EMBL" id="MBO8431470.1"/>
    </source>
</evidence>
<dbReference type="InterPro" id="IPR013249">
    <property type="entry name" value="RNA_pol_sigma70_r4_t2"/>
</dbReference>
<gene>
    <name evidence="8" type="ORF">IAC76_08795</name>
</gene>
<dbReference type="AlphaFoldDB" id="A0A9D9DSV8"/>
<reference evidence="8" key="2">
    <citation type="journal article" date="2021" name="PeerJ">
        <title>Extensive microbial diversity within the chicken gut microbiome revealed by metagenomics and culture.</title>
        <authorList>
            <person name="Gilroy R."/>
            <person name="Ravi A."/>
            <person name="Getino M."/>
            <person name="Pursley I."/>
            <person name="Horton D.L."/>
            <person name="Alikhan N.F."/>
            <person name="Baker D."/>
            <person name="Gharbi K."/>
            <person name="Hall N."/>
            <person name="Watson M."/>
            <person name="Adriaenssens E.M."/>
            <person name="Foster-Nyarko E."/>
            <person name="Jarju S."/>
            <person name="Secka A."/>
            <person name="Antonio M."/>
            <person name="Oren A."/>
            <person name="Chaudhuri R.R."/>
            <person name="La Ragione R."/>
            <person name="Hildebrand F."/>
            <person name="Pallen M.J."/>
        </authorList>
    </citation>
    <scope>NUCLEOTIDE SEQUENCE</scope>
    <source>
        <strain evidence="8">10192</strain>
    </source>
</reference>
<evidence type="ECO:0000256" key="3">
    <source>
        <dbReference type="ARBA" id="ARBA00023082"/>
    </source>
</evidence>
<dbReference type="GO" id="GO:0003677">
    <property type="term" value="F:DNA binding"/>
    <property type="evidence" value="ECO:0007669"/>
    <property type="project" value="UniProtKB-KW"/>
</dbReference>
<feature type="domain" description="RNA polymerase sigma factor 70 region 4 type 2" evidence="7">
    <location>
        <begin position="106"/>
        <end position="157"/>
    </location>
</feature>